<proteinExistence type="predicted"/>
<dbReference type="STRING" id="1300341.I595_1367"/>
<protein>
    <submittedName>
        <fullName evidence="3">Uncharacterized protein</fullName>
    </submittedName>
</protein>
<feature type="coiled-coil region" evidence="1">
    <location>
        <begin position="224"/>
        <end position="254"/>
    </location>
</feature>
<reference evidence="3 4" key="1">
    <citation type="submission" date="2015-09" db="EMBL/GenBank/DDBJ databases">
        <title>Genome sequence of the marine flavobacterium Croceitalea dokdonensis DOKDO 023 that contains proton- and sodium-pumping rhodopsins.</title>
        <authorList>
            <person name="Kwon S.-K."/>
            <person name="Lee H.K."/>
            <person name="Kwak M.-J."/>
            <person name="Kim J.F."/>
        </authorList>
    </citation>
    <scope>NUCLEOTIDE SEQUENCE [LARGE SCALE GENOMIC DNA]</scope>
    <source>
        <strain evidence="3 4">DOKDO 023</strain>
    </source>
</reference>
<dbReference type="OrthoDB" id="1430261at2"/>
<evidence type="ECO:0000256" key="1">
    <source>
        <dbReference type="SAM" id="Coils"/>
    </source>
</evidence>
<dbReference type="AlphaFoldDB" id="A0A0N8H4B9"/>
<comment type="caution">
    <text evidence="3">The sequence shown here is derived from an EMBL/GenBank/DDBJ whole genome shotgun (WGS) entry which is preliminary data.</text>
</comment>
<keyword evidence="2" id="KW-0472">Membrane</keyword>
<evidence type="ECO:0000256" key="2">
    <source>
        <dbReference type="SAM" id="Phobius"/>
    </source>
</evidence>
<name>A0A0N8H4B9_9FLAO</name>
<keyword evidence="2" id="KW-1133">Transmembrane helix</keyword>
<keyword evidence="4" id="KW-1185">Reference proteome</keyword>
<evidence type="ECO:0000313" key="4">
    <source>
        <dbReference type="Proteomes" id="UP000050280"/>
    </source>
</evidence>
<dbReference type="InterPro" id="IPR045749">
    <property type="entry name" value="DUF6090"/>
</dbReference>
<dbReference type="PATRIC" id="fig|1300341.3.peg.1562"/>
<dbReference type="EMBL" id="LDJX01000002">
    <property type="protein sequence ID" value="KPM32940.1"/>
    <property type="molecule type" value="Genomic_DNA"/>
</dbReference>
<keyword evidence="1" id="KW-0175">Coiled coil</keyword>
<evidence type="ECO:0000313" key="3">
    <source>
        <dbReference type="EMBL" id="KPM32940.1"/>
    </source>
</evidence>
<gene>
    <name evidence="3" type="ORF">I595_1367</name>
</gene>
<keyword evidence="2" id="KW-0812">Transmembrane</keyword>
<dbReference type="Proteomes" id="UP000050280">
    <property type="component" value="Unassembled WGS sequence"/>
</dbReference>
<dbReference type="RefSeq" id="WP_054558512.1">
    <property type="nucleotide sequence ID" value="NZ_LDJX01000002.1"/>
</dbReference>
<dbReference type="Pfam" id="PF19578">
    <property type="entry name" value="DUF6090"/>
    <property type="match status" value="1"/>
</dbReference>
<accession>A0A0N8H4B9</accession>
<feature type="transmembrane region" description="Helical" evidence="2">
    <location>
        <begin position="21"/>
        <end position="42"/>
    </location>
</feature>
<organism evidence="3 4">
    <name type="scientific">Croceitalea dokdonensis DOKDO 023</name>
    <dbReference type="NCBI Taxonomy" id="1300341"/>
    <lineage>
        <taxon>Bacteria</taxon>
        <taxon>Pseudomonadati</taxon>
        <taxon>Bacteroidota</taxon>
        <taxon>Flavobacteriia</taxon>
        <taxon>Flavobacteriales</taxon>
        <taxon>Flavobacteriaceae</taxon>
        <taxon>Croceitalea</taxon>
    </lineage>
</organism>
<sequence>MIKFFRQIRQNLLSDGKTGKYFKYAIGEIILVVIGILIALQINNWNEHLKGKKSAETQLRQLSQNVSGDLILLNSLKTIVTGTLRSCHKLSEQFQLIEPFDSLTTSYIIDNIFERNFYGNTSAFTKLNQSDEFSILPKTLQNDITHYYNLLNRVKEREEISNTFIKKDYEPYYFDNYSIYHRKASNQHSIITQYYKNDKRKPVALNIDKITNDHKMATLIYARYYQLKNQQKTYQEAIEKAEQVQKSINDYLKLNE</sequence>